<keyword evidence="1" id="KW-0732">Signal</keyword>
<reference evidence="3" key="1">
    <citation type="journal article" date="2004" name="Environ. Microbiol.">
        <title>The genome of Desulfotalea psychrophila, a sulfate-reducing bacterium from permanently cold Arctic sediments.</title>
        <authorList>
            <person name="Rabus R."/>
            <person name="Ruepp A."/>
            <person name="Frickey T."/>
            <person name="Rattei T."/>
            <person name="Fartmann B."/>
            <person name="Stark M."/>
            <person name="Bauer M."/>
            <person name="Zibat A."/>
            <person name="Lombardot T."/>
            <person name="Becker I."/>
            <person name="Amann J."/>
            <person name="Gellner K."/>
            <person name="Teeling H."/>
            <person name="Leuschner W.D."/>
            <person name="Gloeckner F.-O."/>
            <person name="Lupas A.N."/>
            <person name="Amann R."/>
            <person name="Klenk H.-P."/>
        </authorList>
    </citation>
    <scope>NUCLEOTIDE SEQUENCE [LARGE SCALE GENOMIC DNA]</scope>
    <source>
        <strain evidence="3">DSM 12343 / LSv54</strain>
    </source>
</reference>
<organism evidence="2 3">
    <name type="scientific">Desulfotalea psychrophila (strain LSv54 / DSM 12343)</name>
    <dbReference type="NCBI Taxonomy" id="177439"/>
    <lineage>
        <taxon>Bacteria</taxon>
        <taxon>Pseudomonadati</taxon>
        <taxon>Thermodesulfobacteriota</taxon>
        <taxon>Desulfobulbia</taxon>
        <taxon>Desulfobulbales</taxon>
        <taxon>Desulfocapsaceae</taxon>
        <taxon>Desulfotalea</taxon>
    </lineage>
</organism>
<dbReference type="eggNOG" id="ENOG502ZKSF">
    <property type="taxonomic scope" value="Bacteria"/>
</dbReference>
<evidence type="ECO:0000313" key="3">
    <source>
        <dbReference type="Proteomes" id="UP000000602"/>
    </source>
</evidence>
<evidence type="ECO:0000256" key="1">
    <source>
        <dbReference type="SAM" id="SignalP"/>
    </source>
</evidence>
<sequence>MLKYIALLTISLCSFCQAAYAQPGTPPIIVDLPEAVIEKALQEIIPLSIPTNSDSISGTIEIAQISELKLSNKILSCKTKLKGHNIQLGTKLGSQVIHLNVGEVETNFSTEATLRFDPAGKQIFIKPVLKNGSSDGDALSNALLLLLSGKEFPLKLEKIKPITAQIDQQKLFIDMALSDIIIKEGLLRVLLHPKVYKEKL</sequence>
<keyword evidence="3" id="KW-1185">Reference proteome</keyword>
<evidence type="ECO:0008006" key="4">
    <source>
        <dbReference type="Google" id="ProtNLM"/>
    </source>
</evidence>
<dbReference type="Proteomes" id="UP000000602">
    <property type="component" value="Chromosome"/>
</dbReference>
<evidence type="ECO:0000313" key="2">
    <source>
        <dbReference type="EMBL" id="CAG34805.1"/>
    </source>
</evidence>
<dbReference type="EMBL" id="CR522870">
    <property type="protein sequence ID" value="CAG34805.1"/>
    <property type="molecule type" value="Genomic_DNA"/>
</dbReference>
<dbReference type="OrthoDB" id="5431666at2"/>
<gene>
    <name evidence="2" type="ordered locus">DP0076</name>
</gene>
<name>Q6AS70_DESPS</name>
<feature type="chain" id="PRO_5004270661" description="DUF4403 family protein" evidence="1">
    <location>
        <begin position="22"/>
        <end position="200"/>
    </location>
</feature>
<dbReference type="RefSeq" id="WP_011187321.1">
    <property type="nucleotide sequence ID" value="NC_006138.1"/>
</dbReference>
<protein>
    <recommendedName>
        <fullName evidence="4">DUF4403 family protein</fullName>
    </recommendedName>
</protein>
<feature type="signal peptide" evidence="1">
    <location>
        <begin position="1"/>
        <end position="21"/>
    </location>
</feature>
<dbReference type="HOGENOM" id="CLU_1364378_0_0_7"/>
<accession>Q6AS70</accession>
<proteinExistence type="predicted"/>
<dbReference type="KEGG" id="dps:DP0076"/>
<dbReference type="AlphaFoldDB" id="Q6AS70"/>